<feature type="transmembrane region" description="Helical" evidence="1">
    <location>
        <begin position="257"/>
        <end position="276"/>
    </location>
</feature>
<evidence type="ECO:0000313" key="3">
    <source>
        <dbReference type="Proteomes" id="UP000002037"/>
    </source>
</evidence>
<sequence length="277" mass="32494">MTSSKSNSSKNILTIVKPDKFIYIIDYYLCNIIHNPLISSGFILFSYGYYILTTSSLFEDSLTYDIVYSDILSNLINIIAICRFLFNLKFNNSFGEGLFFIFQTIGSFYIFLDNDYDNGDDETSIFLKVCVYCQIILPSIIILISYYINDFTIQESITLGNNNFIPFLLSYSIKLMNNQLWFNSTIQEFIYSISILSLKFYLIYQFVLHEYLMIYYDGLECFEYSLFYPTNESNSIIIKNDEILSTRKQVRFAMIKNWCVLSVSVISIIFDIYIYIV</sequence>
<keyword evidence="1" id="KW-0812">Transmembrane</keyword>
<keyword evidence="3" id="KW-1185">Reference proteome</keyword>
<gene>
    <name evidence="2" type="ORF">CTRG_05029</name>
</gene>
<dbReference type="GeneID" id="8299185"/>
<dbReference type="HOGENOM" id="CLU_070357_0_0_1"/>
<feature type="transmembrane region" description="Helical" evidence="1">
    <location>
        <begin position="93"/>
        <end position="112"/>
    </location>
</feature>
<dbReference type="OrthoDB" id="4015819at2759"/>
<feature type="transmembrane region" description="Helical" evidence="1">
    <location>
        <begin position="66"/>
        <end position="86"/>
    </location>
</feature>
<dbReference type="AlphaFoldDB" id="C5MG36"/>
<accession>C5MG36</accession>
<feature type="transmembrane region" description="Helical" evidence="1">
    <location>
        <begin position="21"/>
        <end position="46"/>
    </location>
</feature>
<keyword evidence="1" id="KW-0472">Membrane</keyword>
<dbReference type="Proteomes" id="UP000002037">
    <property type="component" value="Unassembled WGS sequence"/>
</dbReference>
<dbReference type="VEuPathDB" id="FungiDB:CTRG_05029"/>
<reference evidence="2 3" key="1">
    <citation type="journal article" date="2009" name="Nature">
        <title>Evolution of pathogenicity and sexual reproduction in eight Candida genomes.</title>
        <authorList>
            <person name="Butler G."/>
            <person name="Rasmussen M.D."/>
            <person name="Lin M.F."/>
            <person name="Santos M.A."/>
            <person name="Sakthikumar S."/>
            <person name="Munro C.A."/>
            <person name="Rheinbay E."/>
            <person name="Grabherr M."/>
            <person name="Forche A."/>
            <person name="Reedy J.L."/>
            <person name="Agrafioti I."/>
            <person name="Arnaud M.B."/>
            <person name="Bates S."/>
            <person name="Brown A.J."/>
            <person name="Brunke S."/>
            <person name="Costanzo M.C."/>
            <person name="Fitzpatrick D.A."/>
            <person name="de Groot P.W."/>
            <person name="Harris D."/>
            <person name="Hoyer L.L."/>
            <person name="Hube B."/>
            <person name="Klis F.M."/>
            <person name="Kodira C."/>
            <person name="Lennard N."/>
            <person name="Logue M.E."/>
            <person name="Martin R."/>
            <person name="Neiman A.M."/>
            <person name="Nikolaou E."/>
            <person name="Quail M.A."/>
            <person name="Quinn J."/>
            <person name="Santos M.C."/>
            <person name="Schmitzberger F.F."/>
            <person name="Sherlock G."/>
            <person name="Shah P."/>
            <person name="Silverstein K.A."/>
            <person name="Skrzypek M.S."/>
            <person name="Soll D."/>
            <person name="Staggs R."/>
            <person name="Stansfield I."/>
            <person name="Stumpf M.P."/>
            <person name="Sudbery P.E."/>
            <person name="Srikantha T."/>
            <person name="Zeng Q."/>
            <person name="Berman J."/>
            <person name="Berriman M."/>
            <person name="Heitman J."/>
            <person name="Gow N.A."/>
            <person name="Lorenz M.C."/>
            <person name="Birren B.W."/>
            <person name="Kellis M."/>
            <person name="Cuomo C.A."/>
        </authorList>
    </citation>
    <scope>NUCLEOTIDE SEQUENCE [LARGE SCALE GENOMIC DNA]</scope>
    <source>
        <strain evidence="3">ATCC MYA-3404 / T1</strain>
    </source>
</reference>
<dbReference type="KEGG" id="ctp:CTRG_05029"/>
<evidence type="ECO:0000313" key="2">
    <source>
        <dbReference type="EMBL" id="EER31299.1"/>
    </source>
</evidence>
<protein>
    <submittedName>
        <fullName evidence="2">Uncharacterized protein</fullName>
    </submittedName>
</protein>
<dbReference type="RefSeq" id="XP_002550731.1">
    <property type="nucleotide sequence ID" value="XM_002550685.1"/>
</dbReference>
<proteinExistence type="predicted"/>
<feature type="transmembrane region" description="Helical" evidence="1">
    <location>
        <begin position="159"/>
        <end position="177"/>
    </location>
</feature>
<organism evidence="2 3">
    <name type="scientific">Candida tropicalis (strain ATCC MYA-3404 / T1)</name>
    <name type="common">Yeast</name>
    <dbReference type="NCBI Taxonomy" id="294747"/>
    <lineage>
        <taxon>Eukaryota</taxon>
        <taxon>Fungi</taxon>
        <taxon>Dikarya</taxon>
        <taxon>Ascomycota</taxon>
        <taxon>Saccharomycotina</taxon>
        <taxon>Pichiomycetes</taxon>
        <taxon>Debaryomycetaceae</taxon>
        <taxon>Candida/Lodderomyces clade</taxon>
        <taxon>Candida</taxon>
    </lineage>
</organism>
<evidence type="ECO:0000256" key="1">
    <source>
        <dbReference type="SAM" id="Phobius"/>
    </source>
</evidence>
<feature type="transmembrane region" description="Helical" evidence="1">
    <location>
        <begin position="189"/>
        <end position="207"/>
    </location>
</feature>
<keyword evidence="1" id="KW-1133">Transmembrane helix</keyword>
<dbReference type="EMBL" id="GG692401">
    <property type="protein sequence ID" value="EER31299.1"/>
    <property type="molecule type" value="Genomic_DNA"/>
</dbReference>
<feature type="transmembrane region" description="Helical" evidence="1">
    <location>
        <begin position="124"/>
        <end position="147"/>
    </location>
</feature>
<name>C5MG36_CANTT</name>